<sequence length="113" mass="12481">MLRRILLMVMAVLVSTPVLASSISEWLDDEKALIIDVRTPQEYQAGFITGAINIPVNSLSISLDQIPSDRPVVLYCRSGRRSSSALHFLQNKGYNNVYDGGGIDKMRAVVSKE</sequence>
<dbReference type="PANTHER" id="PTHR43031:SF18">
    <property type="entry name" value="RHODANESE-RELATED SULFURTRANSFERASES"/>
    <property type="match status" value="1"/>
</dbReference>
<dbReference type="Proteomes" id="UP000838160">
    <property type="component" value="Unassembled WGS sequence"/>
</dbReference>
<keyword evidence="4" id="KW-1185">Reference proteome</keyword>
<dbReference type="SMART" id="SM00450">
    <property type="entry name" value="RHOD"/>
    <property type="match status" value="1"/>
</dbReference>
<keyword evidence="3" id="KW-0808">Transferase</keyword>
<organism evidence="3 4">
    <name type="scientific">Vibrio hippocampi</name>
    <dbReference type="NCBI Taxonomy" id="654686"/>
    <lineage>
        <taxon>Bacteria</taxon>
        <taxon>Pseudomonadati</taxon>
        <taxon>Pseudomonadota</taxon>
        <taxon>Gammaproteobacteria</taxon>
        <taxon>Vibrionales</taxon>
        <taxon>Vibrionaceae</taxon>
        <taxon>Vibrio</taxon>
    </lineage>
</organism>
<feature type="chain" id="PRO_5047317450" evidence="1">
    <location>
        <begin position="21"/>
        <end position="113"/>
    </location>
</feature>
<dbReference type="PROSITE" id="PS50206">
    <property type="entry name" value="RHODANESE_3"/>
    <property type="match status" value="1"/>
</dbReference>
<dbReference type="InterPro" id="IPR050229">
    <property type="entry name" value="GlpE_sulfurtransferase"/>
</dbReference>
<name>A0ABN8DIL4_9VIBR</name>
<dbReference type="Pfam" id="PF00581">
    <property type="entry name" value="Rhodanese"/>
    <property type="match status" value="1"/>
</dbReference>
<dbReference type="CDD" id="cd00158">
    <property type="entry name" value="RHOD"/>
    <property type="match status" value="1"/>
</dbReference>
<dbReference type="RefSeq" id="WP_237485788.1">
    <property type="nucleotide sequence ID" value="NZ_CAKLCM010000003.1"/>
</dbReference>
<reference evidence="3" key="1">
    <citation type="submission" date="2021-12" db="EMBL/GenBank/DDBJ databases">
        <authorList>
            <person name="Rodrigo-Torres L."/>
            <person name="Arahal R. D."/>
            <person name="Lucena T."/>
        </authorList>
    </citation>
    <scope>NUCLEOTIDE SEQUENCE</scope>
    <source>
        <strain evidence="3">CECT 8226</strain>
    </source>
</reference>
<keyword evidence="1" id="KW-0732">Signal</keyword>
<protein>
    <submittedName>
        <fullName evidence="3">Thiosulfate sulfurtransferase GlpE</fullName>
        <ecNumber evidence="3">2.8.1.1</ecNumber>
    </submittedName>
</protein>
<gene>
    <name evidence="3" type="primary">glpE_2</name>
    <name evidence="3" type="ORF">VHP8226_02923</name>
</gene>
<feature type="signal peptide" evidence="1">
    <location>
        <begin position="1"/>
        <end position="20"/>
    </location>
</feature>
<dbReference type="EC" id="2.8.1.1" evidence="3"/>
<evidence type="ECO:0000259" key="2">
    <source>
        <dbReference type="PROSITE" id="PS50206"/>
    </source>
</evidence>
<dbReference type="SUPFAM" id="SSF52821">
    <property type="entry name" value="Rhodanese/Cell cycle control phosphatase"/>
    <property type="match status" value="1"/>
</dbReference>
<dbReference type="PANTHER" id="PTHR43031">
    <property type="entry name" value="FAD-DEPENDENT OXIDOREDUCTASE"/>
    <property type="match status" value="1"/>
</dbReference>
<feature type="domain" description="Rhodanese" evidence="2">
    <location>
        <begin position="28"/>
        <end position="111"/>
    </location>
</feature>
<evidence type="ECO:0000313" key="4">
    <source>
        <dbReference type="Proteomes" id="UP000838160"/>
    </source>
</evidence>
<evidence type="ECO:0000256" key="1">
    <source>
        <dbReference type="SAM" id="SignalP"/>
    </source>
</evidence>
<dbReference type="GO" id="GO:0004792">
    <property type="term" value="F:thiosulfate-cyanide sulfurtransferase activity"/>
    <property type="evidence" value="ECO:0007669"/>
    <property type="project" value="UniProtKB-EC"/>
</dbReference>
<accession>A0ABN8DIL4</accession>
<dbReference type="InterPro" id="IPR001763">
    <property type="entry name" value="Rhodanese-like_dom"/>
</dbReference>
<comment type="caution">
    <text evidence="3">The sequence shown here is derived from an EMBL/GenBank/DDBJ whole genome shotgun (WGS) entry which is preliminary data.</text>
</comment>
<dbReference type="InterPro" id="IPR036873">
    <property type="entry name" value="Rhodanese-like_dom_sf"/>
</dbReference>
<dbReference type="EMBL" id="CAKLCM010000003">
    <property type="protein sequence ID" value="CAH0528895.1"/>
    <property type="molecule type" value="Genomic_DNA"/>
</dbReference>
<evidence type="ECO:0000313" key="3">
    <source>
        <dbReference type="EMBL" id="CAH0528895.1"/>
    </source>
</evidence>
<dbReference type="Gene3D" id="3.40.250.10">
    <property type="entry name" value="Rhodanese-like domain"/>
    <property type="match status" value="1"/>
</dbReference>
<proteinExistence type="predicted"/>